<feature type="non-terminal residue" evidence="1">
    <location>
        <position position="105"/>
    </location>
</feature>
<protein>
    <submittedName>
        <fullName evidence="1">Uncharacterized protein</fullName>
    </submittedName>
</protein>
<feature type="non-terminal residue" evidence="1">
    <location>
        <position position="1"/>
    </location>
</feature>
<accession>A0ACC0UHJ4</accession>
<evidence type="ECO:0000313" key="2">
    <source>
        <dbReference type="Proteomes" id="UP001207468"/>
    </source>
</evidence>
<dbReference type="Proteomes" id="UP001207468">
    <property type="component" value="Unassembled WGS sequence"/>
</dbReference>
<gene>
    <name evidence="1" type="ORF">F5148DRAFT_1172519</name>
</gene>
<name>A0ACC0UHJ4_9AGAM</name>
<comment type="caution">
    <text evidence="1">The sequence shown here is derived from an EMBL/GenBank/DDBJ whole genome shotgun (WGS) entry which is preliminary data.</text>
</comment>
<sequence length="105" mass="11143">RVSDALVMLVMVCTRLQHGSTDPHIRFPPPLLHPLSSPQCLSFSPFLAAPHAEKWVTGRLAFAVAIVTAVALASGGITAFIACSITFSLALLLIVGYFIEALQIG</sequence>
<proteinExistence type="predicted"/>
<keyword evidence="2" id="KW-1185">Reference proteome</keyword>
<evidence type="ECO:0000313" key="1">
    <source>
        <dbReference type="EMBL" id="KAI9511204.1"/>
    </source>
</evidence>
<organism evidence="1 2">
    <name type="scientific">Russula earlei</name>
    <dbReference type="NCBI Taxonomy" id="71964"/>
    <lineage>
        <taxon>Eukaryota</taxon>
        <taxon>Fungi</taxon>
        <taxon>Dikarya</taxon>
        <taxon>Basidiomycota</taxon>
        <taxon>Agaricomycotina</taxon>
        <taxon>Agaricomycetes</taxon>
        <taxon>Russulales</taxon>
        <taxon>Russulaceae</taxon>
        <taxon>Russula</taxon>
    </lineage>
</organism>
<dbReference type="EMBL" id="JAGFNK010000025">
    <property type="protein sequence ID" value="KAI9511204.1"/>
    <property type="molecule type" value="Genomic_DNA"/>
</dbReference>
<reference evidence="1" key="1">
    <citation type="submission" date="2021-03" db="EMBL/GenBank/DDBJ databases">
        <title>Evolutionary priming and transition to the ectomycorrhizal habit in an iconic lineage of mushroom-forming fungi: is preadaptation a requirement?</title>
        <authorList>
            <consortium name="DOE Joint Genome Institute"/>
            <person name="Looney B.P."/>
            <person name="Miyauchi S."/>
            <person name="Morin E."/>
            <person name="Drula E."/>
            <person name="Courty P.E."/>
            <person name="Chicoki N."/>
            <person name="Fauchery L."/>
            <person name="Kohler A."/>
            <person name="Kuo A."/>
            <person name="LaButti K."/>
            <person name="Pangilinan J."/>
            <person name="Lipzen A."/>
            <person name="Riley R."/>
            <person name="Andreopoulos W."/>
            <person name="He G."/>
            <person name="Johnson J."/>
            <person name="Barry K.W."/>
            <person name="Grigoriev I.V."/>
            <person name="Nagy L."/>
            <person name="Hibbett D."/>
            <person name="Henrissat B."/>
            <person name="Matheny P.B."/>
            <person name="Labbe J."/>
            <person name="Martin A.F."/>
        </authorList>
    </citation>
    <scope>NUCLEOTIDE SEQUENCE</scope>
    <source>
        <strain evidence="1">BPL698</strain>
    </source>
</reference>